<evidence type="ECO:0000256" key="7">
    <source>
        <dbReference type="ARBA" id="ARBA00023128"/>
    </source>
</evidence>
<organism evidence="14 15">
    <name type="scientific">Hericium alpestre</name>
    <dbReference type="NCBI Taxonomy" id="135208"/>
    <lineage>
        <taxon>Eukaryota</taxon>
        <taxon>Fungi</taxon>
        <taxon>Dikarya</taxon>
        <taxon>Basidiomycota</taxon>
        <taxon>Agaricomycotina</taxon>
        <taxon>Agaricomycetes</taxon>
        <taxon>Russulales</taxon>
        <taxon>Hericiaceae</taxon>
        <taxon>Hericium</taxon>
    </lineage>
</organism>
<keyword evidence="11" id="KW-0175">Coiled coil</keyword>
<evidence type="ECO:0000256" key="3">
    <source>
        <dbReference type="ARBA" id="ARBA00022737"/>
    </source>
</evidence>
<dbReference type="InterPro" id="IPR019734">
    <property type="entry name" value="TPR_rpt"/>
</dbReference>
<feature type="coiled-coil region" evidence="11">
    <location>
        <begin position="189"/>
        <end position="216"/>
    </location>
</feature>
<keyword evidence="3" id="KW-0677">Repeat</keyword>
<evidence type="ECO:0000256" key="1">
    <source>
        <dbReference type="ARBA" id="ARBA00004572"/>
    </source>
</evidence>
<dbReference type="OrthoDB" id="2942533at2759"/>
<keyword evidence="6 13" id="KW-1133">Transmembrane helix</keyword>
<name>A0A4Y9ZTN6_9AGAM</name>
<dbReference type="Pfam" id="PF13432">
    <property type="entry name" value="TPR_16"/>
    <property type="match status" value="1"/>
</dbReference>
<feature type="compositionally biased region" description="Basic residues" evidence="12">
    <location>
        <begin position="64"/>
        <end position="75"/>
    </location>
</feature>
<evidence type="ECO:0000313" key="15">
    <source>
        <dbReference type="Proteomes" id="UP000298061"/>
    </source>
</evidence>
<evidence type="ECO:0000256" key="8">
    <source>
        <dbReference type="ARBA" id="ARBA00023136"/>
    </source>
</evidence>
<evidence type="ECO:0000256" key="9">
    <source>
        <dbReference type="ARBA" id="ARBA00038030"/>
    </source>
</evidence>
<dbReference type="Gene3D" id="1.25.40.10">
    <property type="entry name" value="Tetratricopeptide repeat domain"/>
    <property type="match status" value="2"/>
</dbReference>
<dbReference type="AlphaFoldDB" id="A0A4Y9ZTN6"/>
<dbReference type="PANTHER" id="PTHR46208">
    <property type="entry name" value="MITOCHONDRIAL IMPORT RECEPTOR SUBUNIT TOM70"/>
    <property type="match status" value="1"/>
</dbReference>
<evidence type="ECO:0000256" key="11">
    <source>
        <dbReference type="SAM" id="Coils"/>
    </source>
</evidence>
<dbReference type="GO" id="GO:0045039">
    <property type="term" value="P:protein insertion into mitochondrial inner membrane"/>
    <property type="evidence" value="ECO:0007669"/>
    <property type="project" value="TreeGrafter"/>
</dbReference>
<evidence type="ECO:0000256" key="2">
    <source>
        <dbReference type="ARBA" id="ARBA00022692"/>
    </source>
</evidence>
<reference evidence="14 15" key="1">
    <citation type="submission" date="2019-02" db="EMBL/GenBank/DDBJ databases">
        <title>Genome sequencing of the rare red list fungi Hericium alpestre (H. flagellum).</title>
        <authorList>
            <person name="Buettner E."/>
            <person name="Kellner H."/>
        </authorList>
    </citation>
    <scope>NUCLEOTIDE SEQUENCE [LARGE SCALE GENOMIC DNA]</scope>
    <source>
        <strain evidence="14 15">DSM 108284</strain>
    </source>
</reference>
<evidence type="ECO:0000256" key="5">
    <source>
        <dbReference type="ARBA" id="ARBA00022803"/>
    </source>
</evidence>
<dbReference type="STRING" id="135208.A0A4Y9ZTN6"/>
<feature type="region of interest" description="Disordered" evidence="12">
    <location>
        <begin position="40"/>
        <end position="104"/>
    </location>
</feature>
<dbReference type="Proteomes" id="UP000298061">
    <property type="component" value="Unassembled WGS sequence"/>
</dbReference>
<evidence type="ECO:0000256" key="6">
    <source>
        <dbReference type="ARBA" id="ARBA00022989"/>
    </source>
</evidence>
<dbReference type="Pfam" id="PF13431">
    <property type="entry name" value="TPR_17"/>
    <property type="match status" value="1"/>
</dbReference>
<comment type="similarity">
    <text evidence="9">Belongs to the Tom70 family.</text>
</comment>
<evidence type="ECO:0000256" key="13">
    <source>
        <dbReference type="SAM" id="Phobius"/>
    </source>
</evidence>
<feature type="repeat" description="TPR" evidence="10">
    <location>
        <begin position="388"/>
        <end position="421"/>
    </location>
</feature>
<dbReference type="GO" id="GO:0030943">
    <property type="term" value="F:mitochondrion targeting sequence binding"/>
    <property type="evidence" value="ECO:0007669"/>
    <property type="project" value="TreeGrafter"/>
</dbReference>
<dbReference type="InterPro" id="IPR011990">
    <property type="entry name" value="TPR-like_helical_dom_sf"/>
</dbReference>
<proteinExistence type="inferred from homology"/>
<sequence length="556" mass="62557">MSSDDTVLDRLQSFVSEHKRGLLIGTAAAVLAAGGVAYYVSSSRGGPDGGPSDEESVRGGEKKKDKKKRKHKKTLKDKEGPLLEEVKPKAASVSEEEEEQPLTKEQIEALPEQERIAKAASMKTKGNSAYQRKQFPAAIDYYTRAIDVSSKPEPVFYSNRAACYMNISPPKYEQVVEDCDAALKLDNKYVKALNRRATALEALERYEEALRDYTAATILDKFQNDSTAAAVERVLKKLTTAKAAEIMATRERRLPSYTFISAYFAAFRPRPLPTLPENPSTGDNTLILALQALEAADYAHSLTLVNEAIEQGISFDVGKAEAYNLRGTFNFLIGDITGAKNDLQQSIDILPSFTQSWVKIASVYMEQADPVKTFECFEEAIKHNPNDPDIYYHRGQVLFIMSDFQRAADDYTKSSELDDTFVFSHIQLAVAQYKSGNLANSMATFRRTLRAFPQRSEPQNYYGELLLDQQRYQDAVEKFDRAIELERTKKQVNVLPLVNKGLALFQWKQDIAAAERCCHARIVSIALRFIVTMFYSVYQWARTVACWPDRWRPAAG</sequence>
<dbReference type="PANTHER" id="PTHR46208:SF1">
    <property type="entry name" value="MITOCHONDRIAL IMPORT RECEPTOR SUBUNIT TOM70"/>
    <property type="match status" value="1"/>
</dbReference>
<evidence type="ECO:0000256" key="12">
    <source>
        <dbReference type="SAM" id="MobiDB-lite"/>
    </source>
</evidence>
<feature type="transmembrane region" description="Helical" evidence="13">
    <location>
        <begin position="21"/>
        <end position="40"/>
    </location>
</feature>
<keyword evidence="8 13" id="KW-0472">Membrane</keyword>
<evidence type="ECO:0000313" key="14">
    <source>
        <dbReference type="EMBL" id="TFY77935.1"/>
    </source>
</evidence>
<protein>
    <recommendedName>
        <fullName evidence="16">ADP/ATP carrier receptor</fullName>
    </recommendedName>
</protein>
<dbReference type="GO" id="GO:0030150">
    <property type="term" value="P:protein import into mitochondrial matrix"/>
    <property type="evidence" value="ECO:0007669"/>
    <property type="project" value="TreeGrafter"/>
</dbReference>
<comment type="caution">
    <text evidence="14">The sequence shown here is derived from an EMBL/GenBank/DDBJ whole genome shotgun (WGS) entry which is preliminary data.</text>
</comment>
<dbReference type="SMART" id="SM00028">
    <property type="entry name" value="TPR"/>
    <property type="match status" value="8"/>
</dbReference>
<dbReference type="EMBL" id="SFCI01000788">
    <property type="protein sequence ID" value="TFY77935.1"/>
    <property type="molecule type" value="Genomic_DNA"/>
</dbReference>
<dbReference type="SUPFAM" id="SSF48452">
    <property type="entry name" value="TPR-like"/>
    <property type="match status" value="1"/>
</dbReference>
<keyword evidence="4" id="KW-1000">Mitochondrion outer membrane</keyword>
<dbReference type="GO" id="GO:0005741">
    <property type="term" value="C:mitochondrial outer membrane"/>
    <property type="evidence" value="ECO:0007669"/>
    <property type="project" value="UniProtKB-SubCell"/>
</dbReference>
<comment type="subcellular location">
    <subcellularLocation>
        <location evidence="1">Mitochondrion outer membrane</location>
        <topology evidence="1">Single-pass membrane protein</topology>
    </subcellularLocation>
</comment>
<accession>A0A4Y9ZTN6</accession>
<keyword evidence="5 10" id="KW-0802">TPR repeat</keyword>
<evidence type="ECO:0000256" key="4">
    <source>
        <dbReference type="ARBA" id="ARBA00022787"/>
    </source>
</evidence>
<keyword evidence="15" id="KW-1185">Reference proteome</keyword>
<gene>
    <name evidence="14" type="ORF">EWM64_g6076</name>
</gene>
<keyword evidence="7" id="KW-0496">Mitochondrion</keyword>
<feature type="compositionally biased region" description="Basic and acidic residues" evidence="12">
    <location>
        <begin position="76"/>
        <end position="88"/>
    </location>
</feature>
<feature type="repeat" description="TPR" evidence="10">
    <location>
        <begin position="354"/>
        <end position="387"/>
    </location>
</feature>
<dbReference type="PROSITE" id="PS50005">
    <property type="entry name" value="TPR"/>
    <property type="match status" value="3"/>
</dbReference>
<feature type="repeat" description="TPR" evidence="10">
    <location>
        <begin position="456"/>
        <end position="489"/>
    </location>
</feature>
<keyword evidence="2 13" id="KW-0812">Transmembrane</keyword>
<evidence type="ECO:0008006" key="16">
    <source>
        <dbReference type="Google" id="ProtNLM"/>
    </source>
</evidence>
<dbReference type="GO" id="GO:0008320">
    <property type="term" value="F:protein transmembrane transporter activity"/>
    <property type="evidence" value="ECO:0007669"/>
    <property type="project" value="TreeGrafter"/>
</dbReference>
<evidence type="ECO:0000256" key="10">
    <source>
        <dbReference type="PROSITE-ProRule" id="PRU00339"/>
    </source>
</evidence>